<dbReference type="STRING" id="1169540.A0A0G4H6C4"/>
<dbReference type="VEuPathDB" id="CryptoDB:Vbra_19670"/>
<sequence>MQSREEILQRLDKHYQLVDRLILQKQNHHTGLLPASTAITTHGNYTDAWVRDNVYSILAVWALGLVYRKVPAGDRAFQLENAAVRNMRGLLHSMMKQSHKVEKFKHTTHHMDCLHAKYDTNSGNTVVGDDKWGHLQVDATSIFVLAVANMTASGLRIICTAHEVNFMQNLVYYIEQAYKIPDFGIWERGNKINNGEPELNCSSIGMAKAAMEAIDGLDLFHSRNATGSKVICFPDEIARCRKHLSRSLPRESFSKETDAALLSIIGFPGFAVSSRETLQKTRDALSSLLEGRHGCKRFLLDGHQCANEDHSRLHYEIWELKKFEHIECEWPLFFTYLYLEALFHDDDKRAEHYREKIMNNCVQWRDGYPMLPEVYWVEGHNIDNEKRKPQSQHRRPNDNVPLIWAQSLFLIGEMIHDGIMDLDDIDPLQRRLKLLDGPDYCEYVQVVVCAENRSVAEKLEARMGDGFVVTYPSEARERHNIHFRRHADLERLFQGVGECHELGMSGRPKRPIGSLTTSRVYRLPSIASEIGKLCVFTCWTLDILDRDFYLNYDPHLYTRSVRNTLKYITENWRVQDTGNALPVVLLYFTADMLANTELLRLMSAFDRPDEVASPDALPLGRARPASVTHIKRAPREELTFDVTSPQHKKDGGETKLTAPTSPQHRGQQPHPSAADLPEVPAHSKAFVRVRLLSIDDLVSMKHTETVNVGYVRKEFHFHGPGIEDTPEMPMYYIPSCPTESQTCPWQRQNTKTKLDMLPEVSPLEEQLDVLQQVVKAQGLDSTNTGFSGQTGSPTVRKLVYEVLERAGRGDNWRVARKAAALLNLKFDRLSWAVSCLLVENGITVLLHDCNDPNSRNDTIWVVMTPELGNSHRVADMILERCEGNWQECILVQELLYHVARLARKTDLITNVHRLEINLLLRLLVKEAENMPSPVVKAAVGMLPPTLGGKVGEPIMSVDKAPARRTWSLRGMKSDALEATVLFGLQPYEVQQALTELLSKDKTGDFFVAAWTEQTGPELTFDPKFGILRELNGVISRVPADFYRNVWHLVADMKIEPKCGSRKVSHEAVLSMTEGELNFELTVEHFISGIKKPEFRQMVVELLQWLHKTYAGQFSKRNHHAELEVDKLVVKCKEQVVKDAIAEDAEFYEFKSDKEEWDTFYSIHPNTLVDIYHKCIPKLD</sequence>
<gene>
    <name evidence="9" type="ORF">Vbra_19670</name>
</gene>
<feature type="region of interest" description="Disordered" evidence="6">
    <location>
        <begin position="637"/>
        <end position="679"/>
    </location>
</feature>
<evidence type="ECO:0000256" key="4">
    <source>
        <dbReference type="ARBA" id="ARBA00022860"/>
    </source>
</evidence>
<keyword evidence="3" id="KW-0321">Glycogen metabolism</keyword>
<dbReference type="UniPathway" id="UPA00163"/>
<dbReference type="SUPFAM" id="SSF48208">
    <property type="entry name" value="Six-hairpin glycosidases"/>
    <property type="match status" value="1"/>
</dbReference>
<evidence type="ECO:0000256" key="6">
    <source>
        <dbReference type="SAM" id="MobiDB-lite"/>
    </source>
</evidence>
<dbReference type="PANTHER" id="PTHR10749">
    <property type="entry name" value="PHOSPHORYLASE B KINASE REGULATORY SUBUNIT"/>
    <property type="match status" value="1"/>
</dbReference>
<proteinExistence type="inferred from homology"/>
<dbReference type="InterPro" id="IPR008734">
    <property type="entry name" value="PHK_A/B_su"/>
</dbReference>
<dbReference type="Proteomes" id="UP000041254">
    <property type="component" value="Unassembled WGS sequence"/>
</dbReference>
<comment type="pathway">
    <text evidence="1">Glycan biosynthesis; glycogen metabolism.</text>
</comment>
<evidence type="ECO:0000256" key="2">
    <source>
        <dbReference type="ARBA" id="ARBA00007128"/>
    </source>
</evidence>
<dbReference type="GO" id="GO:0005977">
    <property type="term" value="P:glycogen metabolic process"/>
    <property type="evidence" value="ECO:0007669"/>
    <property type="project" value="UniProtKB-UniPathway"/>
</dbReference>
<dbReference type="GO" id="GO:0005964">
    <property type="term" value="C:phosphorylase kinase complex"/>
    <property type="evidence" value="ECO:0007669"/>
    <property type="project" value="TreeGrafter"/>
</dbReference>
<feature type="compositionally biased region" description="Polar residues" evidence="6">
    <location>
        <begin position="657"/>
        <end position="670"/>
    </location>
</feature>
<organism evidence="9 10">
    <name type="scientific">Vitrella brassicaformis (strain CCMP3155)</name>
    <dbReference type="NCBI Taxonomy" id="1169540"/>
    <lineage>
        <taxon>Eukaryota</taxon>
        <taxon>Sar</taxon>
        <taxon>Alveolata</taxon>
        <taxon>Colpodellida</taxon>
        <taxon>Vitrellaceae</taxon>
        <taxon>Vitrella</taxon>
    </lineage>
</organism>
<evidence type="ECO:0000256" key="5">
    <source>
        <dbReference type="ARBA" id="ARBA00023277"/>
    </source>
</evidence>
<dbReference type="AlphaFoldDB" id="A0A0G4H6C4"/>
<reference evidence="9 10" key="1">
    <citation type="submission" date="2014-11" db="EMBL/GenBank/DDBJ databases">
        <authorList>
            <person name="Zhu J."/>
            <person name="Qi W."/>
            <person name="Song R."/>
        </authorList>
    </citation>
    <scope>NUCLEOTIDE SEQUENCE [LARGE SCALE GENOMIC DNA]</scope>
</reference>
<dbReference type="EMBL" id="CDMY01001036">
    <property type="protein sequence ID" value="CEM39412.1"/>
    <property type="molecule type" value="Genomic_DNA"/>
</dbReference>
<evidence type="ECO:0000313" key="10">
    <source>
        <dbReference type="Proteomes" id="UP000041254"/>
    </source>
</evidence>
<dbReference type="OrthoDB" id="5971574at2759"/>
<evidence type="ECO:0000313" key="9">
    <source>
        <dbReference type="EMBL" id="CEM39412.1"/>
    </source>
</evidence>
<comment type="similarity">
    <text evidence="2">Belongs to the phosphorylase b kinase regulatory chain family.</text>
</comment>
<evidence type="ECO:0000259" key="8">
    <source>
        <dbReference type="Pfam" id="PF19292"/>
    </source>
</evidence>
<protein>
    <submittedName>
        <fullName evidence="9">Uncharacterized protein</fullName>
    </submittedName>
</protein>
<feature type="domain" description="Phosphorylase b kinase regulatory subunit alpha/beta C-terminal" evidence="8">
    <location>
        <begin position="1026"/>
        <end position="1174"/>
    </location>
</feature>
<feature type="domain" description="GH15-like" evidence="7">
    <location>
        <begin position="11"/>
        <end position="827"/>
    </location>
</feature>
<name>A0A0G4H6C4_VITBC</name>
<evidence type="ECO:0000256" key="1">
    <source>
        <dbReference type="ARBA" id="ARBA00005131"/>
    </source>
</evidence>
<dbReference type="InterPro" id="IPR011613">
    <property type="entry name" value="GH15-like"/>
</dbReference>
<dbReference type="PANTHER" id="PTHR10749:SF8">
    <property type="entry name" value="PHOSPHORYLASE B KINASE REGULATORY SUBUNIT BETA"/>
    <property type="match status" value="1"/>
</dbReference>
<evidence type="ECO:0000256" key="3">
    <source>
        <dbReference type="ARBA" id="ARBA00022600"/>
    </source>
</evidence>
<keyword evidence="4" id="KW-0112">Calmodulin-binding</keyword>
<evidence type="ECO:0000259" key="7">
    <source>
        <dbReference type="Pfam" id="PF00723"/>
    </source>
</evidence>
<dbReference type="InParanoid" id="A0A0G4H6C4"/>
<accession>A0A0G4H6C4</accession>
<dbReference type="Pfam" id="PF19292">
    <property type="entry name" value="KPBB_C"/>
    <property type="match status" value="1"/>
</dbReference>
<keyword evidence="5" id="KW-0119">Carbohydrate metabolism</keyword>
<dbReference type="GO" id="GO:0005516">
    <property type="term" value="F:calmodulin binding"/>
    <property type="evidence" value="ECO:0007669"/>
    <property type="project" value="UniProtKB-KW"/>
</dbReference>
<keyword evidence="10" id="KW-1185">Reference proteome</keyword>
<dbReference type="InterPro" id="IPR045583">
    <property type="entry name" value="KPBA/B_C"/>
</dbReference>
<dbReference type="Gene3D" id="1.50.10.10">
    <property type="match status" value="1"/>
</dbReference>
<dbReference type="InterPro" id="IPR012341">
    <property type="entry name" value="6hp_glycosidase-like_sf"/>
</dbReference>
<dbReference type="InterPro" id="IPR008928">
    <property type="entry name" value="6-hairpin_glycosidase_sf"/>
</dbReference>
<dbReference type="Pfam" id="PF00723">
    <property type="entry name" value="Glyco_hydro_15"/>
    <property type="match status" value="1"/>
</dbReference>